<dbReference type="InterPro" id="IPR000219">
    <property type="entry name" value="DH_dom"/>
</dbReference>
<evidence type="ECO:0000256" key="1">
    <source>
        <dbReference type="ARBA" id="ARBA00022658"/>
    </source>
</evidence>
<dbReference type="InterPro" id="IPR035899">
    <property type="entry name" value="DBL_dom_sf"/>
</dbReference>
<dbReference type="SUPFAM" id="SSF48065">
    <property type="entry name" value="DBL homology domain (DH-domain)"/>
    <property type="match status" value="1"/>
</dbReference>
<gene>
    <name evidence="5" type="ORF">OTU49_015465</name>
</gene>
<dbReference type="SUPFAM" id="SSF50729">
    <property type="entry name" value="PH domain-like"/>
    <property type="match status" value="1"/>
</dbReference>
<feature type="region of interest" description="Disordered" evidence="3">
    <location>
        <begin position="470"/>
        <end position="528"/>
    </location>
</feature>
<dbReference type="InterPro" id="IPR039919">
    <property type="entry name" value="ARHGEF10/ARHGEF17"/>
</dbReference>
<dbReference type="GO" id="GO:0051496">
    <property type="term" value="P:positive regulation of stress fiber assembly"/>
    <property type="evidence" value="ECO:0007669"/>
    <property type="project" value="UniProtKB-ARBA"/>
</dbReference>
<comment type="caution">
    <text evidence="5">The sequence shown here is derived from an EMBL/GenBank/DDBJ whole genome shotgun (WGS) entry which is preliminary data.</text>
</comment>
<accession>A0AAW0YCZ0</accession>
<sequence length="1371" mass="153231">MGGEGATSECRVIRSRPRLPREDSDGDSGERETSRVYLMQMSNEGIFEEEIKSHEQRDSSDSSSQDSVGVCQDHSEEGLVPDSAVREDVPVWSGSRRRLKLTHDDNERSLTFPPQRKGSHVDSIGYSSIDSNGLPSLATSGGFGDRHNNEQQRSSFSLADSYLKEKSQSPDTRQLLLITETRPMDRAERKKKHHSDPSCERRGSTDALLFLSQPQLGTTATHGDTERHANKGVVSQGSTDSEGRDERGDQLPLEPLRVSTPQVLFSGHESDGSDYPPCRTPARNASPTPYLQDSDSGERSAPRSPHGPRRYYKRPLRGPYGLMLEAEMNKSKSSPSYLSEDTYLRVRDAKSCSPRPPSPASPAVMVDERPPLIIPSSRSLDDSAIRINYANSSDSMGRKESEEPDPGATSPVGPAWESDGEGTLSPLPIVPIHQRTASSPSKLYCEAGFTSEDEQELVDYYSAAARLLAQQNHQQRRPQQQQQQQQQMQQDQQTPAPQLGVTELRHPTPHEHRHTSDHRHSHKRHRDTRAHVVGELHDTERNYVDNLNFLLTKYQKTLKTPEYSAMVDASLVDDIFFQVPEIYAYHERFLEELKRRIESRDASICVADIFLQLVNDPGLRESYTTFTNNLKTAHEAAKVAAQAKHTFRHFLVAREREHHGKLDLKALLIKPVQRLPQYELLLKRLLKHTSRDHPDHPLLTEAIGVVQQLASRINAVEQEAVQHEEQQLHLKELENIIEGLVGLVQPDRTFLRHDLVTMHPGPVTRKERCLFLFSDLLVITAIKRRSGTIRKGLSLPYTLLSSLESNKFKLFKFIPLDDLEIARSRDESVKKLVREMETLQEDLKTLQYISKLSKTLRCPRGPLEESVQEMLAQVQKQLAERHGADSQLMELELTITTQESMENLTFMFRSAEKRAMWEEAFNDAKHKLAMSADRRPPPEFLSALPIRKTRAGLQFTCATATLGLNAHNLKDVWVCNSDGYVGQVCVLSLQPDPTVACCNGVCNARILSIASIPAAPQPDSSDDDEDEEIPVDEEIRRRRSESLPPEMGTDDTDNQQPTMWLGTEDGFIHVYNCSDTIRIKKNKFKFQPGSPVHCIIHLDNRVFASLANGDIIVYRRDASGGWNVADRQVISISTAAAPVTRMMAVAGKLWCAAMNTVRVLNTVSLQVEHSFVVGGENGRGVSCMVSAGHGVWVSVHNSAAVRLYHAATYECLCEVNVAPAVTKMLAGCDDIIRQHKAACLRVTSLLACKDLLWVGTSAGVIITVPLPHLAHNTHRVQAPLNMVGIPYGHTGHVRFLTSVELTPEPRTSRLKGHGRYSFKSRDHLHHQPGTAAPAKLLVISGGDGYEDFRSSGMSELAGRDDSTNHLLLWQV</sequence>
<dbReference type="GO" id="GO:0005085">
    <property type="term" value="F:guanyl-nucleotide exchange factor activity"/>
    <property type="evidence" value="ECO:0007669"/>
    <property type="project" value="UniProtKB-KW"/>
</dbReference>
<keyword evidence="6" id="KW-1185">Reference proteome</keyword>
<feature type="compositionally biased region" description="Basic and acidic residues" evidence="3">
    <location>
        <begin position="19"/>
        <end position="34"/>
    </location>
</feature>
<dbReference type="GO" id="GO:0005737">
    <property type="term" value="C:cytoplasm"/>
    <property type="evidence" value="ECO:0007669"/>
    <property type="project" value="UniProtKB-ARBA"/>
</dbReference>
<dbReference type="GO" id="GO:0030036">
    <property type="term" value="P:actin cytoskeleton organization"/>
    <property type="evidence" value="ECO:0007669"/>
    <property type="project" value="TreeGrafter"/>
</dbReference>
<dbReference type="EMBL" id="JARKIK010000009">
    <property type="protein sequence ID" value="KAK8749648.1"/>
    <property type="molecule type" value="Genomic_DNA"/>
</dbReference>
<proteinExistence type="predicted"/>
<dbReference type="PANTHER" id="PTHR12877:SF15">
    <property type="entry name" value="RHO GUANINE NUCLEOTIDE EXCHANGE FACTOR 17"/>
    <property type="match status" value="1"/>
</dbReference>
<feature type="region of interest" description="Disordered" evidence="3">
    <location>
        <begin position="217"/>
        <end position="315"/>
    </location>
</feature>
<dbReference type="PROSITE" id="PS50010">
    <property type="entry name" value="DH_2"/>
    <property type="match status" value="1"/>
</dbReference>
<dbReference type="CDD" id="cd00160">
    <property type="entry name" value="RhoGEF"/>
    <property type="match status" value="1"/>
</dbReference>
<evidence type="ECO:0000259" key="4">
    <source>
        <dbReference type="PROSITE" id="PS50010"/>
    </source>
</evidence>
<feature type="compositionally biased region" description="Basic and acidic residues" evidence="3">
    <location>
        <begin position="49"/>
        <end position="60"/>
    </location>
</feature>
<dbReference type="Proteomes" id="UP001445076">
    <property type="component" value="Unassembled WGS sequence"/>
</dbReference>
<organism evidence="5 6">
    <name type="scientific">Cherax quadricarinatus</name>
    <name type="common">Australian red claw crayfish</name>
    <dbReference type="NCBI Taxonomy" id="27406"/>
    <lineage>
        <taxon>Eukaryota</taxon>
        <taxon>Metazoa</taxon>
        <taxon>Ecdysozoa</taxon>
        <taxon>Arthropoda</taxon>
        <taxon>Crustacea</taxon>
        <taxon>Multicrustacea</taxon>
        <taxon>Malacostraca</taxon>
        <taxon>Eumalacostraca</taxon>
        <taxon>Eucarida</taxon>
        <taxon>Decapoda</taxon>
        <taxon>Pleocyemata</taxon>
        <taxon>Astacidea</taxon>
        <taxon>Parastacoidea</taxon>
        <taxon>Parastacidae</taxon>
        <taxon>Cherax</taxon>
    </lineage>
</organism>
<keyword evidence="2" id="KW-0175">Coiled coil</keyword>
<evidence type="ECO:0000256" key="3">
    <source>
        <dbReference type="SAM" id="MobiDB-lite"/>
    </source>
</evidence>
<feature type="region of interest" description="Disordered" evidence="3">
    <location>
        <begin position="1"/>
        <end position="127"/>
    </location>
</feature>
<dbReference type="Pfam" id="PF19056">
    <property type="entry name" value="WD40_2"/>
    <property type="match status" value="1"/>
</dbReference>
<feature type="compositionally biased region" description="Basic residues" evidence="3">
    <location>
        <begin position="306"/>
        <end position="315"/>
    </location>
</feature>
<dbReference type="InterPro" id="IPR011047">
    <property type="entry name" value="Quinoprotein_ADH-like_sf"/>
</dbReference>
<dbReference type="Gene3D" id="2.130.10.10">
    <property type="entry name" value="YVTN repeat-like/Quinoprotein amine dehydrogenase"/>
    <property type="match status" value="1"/>
</dbReference>
<protein>
    <recommendedName>
        <fullName evidence="4">DH domain-containing protein</fullName>
    </recommendedName>
</protein>
<dbReference type="SUPFAM" id="SSF50998">
    <property type="entry name" value="Quinoprotein alcohol dehydrogenase-like"/>
    <property type="match status" value="1"/>
</dbReference>
<feature type="compositionally biased region" description="Basic residues" evidence="3">
    <location>
        <begin position="511"/>
        <end position="528"/>
    </location>
</feature>
<dbReference type="InterPro" id="IPR015943">
    <property type="entry name" value="WD40/YVTN_repeat-like_dom_sf"/>
</dbReference>
<keyword evidence="1" id="KW-0344">Guanine-nucleotide releasing factor</keyword>
<name>A0AAW0YCZ0_CHEQU</name>
<dbReference type="PANTHER" id="PTHR12877">
    <property type="entry name" value="RHO GUANINE NUCLEOTIDE EXCHANGE FACTOR"/>
    <property type="match status" value="1"/>
</dbReference>
<dbReference type="InterPro" id="IPR011993">
    <property type="entry name" value="PH-like_dom_sf"/>
</dbReference>
<dbReference type="Gene3D" id="2.30.29.30">
    <property type="entry name" value="Pleckstrin-homology domain (PH domain)/Phosphotyrosine-binding domain (PTB)"/>
    <property type="match status" value="1"/>
</dbReference>
<feature type="region of interest" description="Disordered" evidence="3">
    <location>
        <begin position="390"/>
        <end position="427"/>
    </location>
</feature>
<feature type="compositionally biased region" description="Low complexity" evidence="3">
    <location>
        <begin position="470"/>
        <end position="493"/>
    </location>
</feature>
<dbReference type="FunFam" id="1.20.900.10:FF:000003">
    <property type="entry name" value="Rho guanine nucleotide exchange factor 10 like"/>
    <property type="match status" value="1"/>
</dbReference>
<reference evidence="5 6" key="1">
    <citation type="journal article" date="2024" name="BMC Genomics">
        <title>Genome assembly of redclaw crayfish (Cherax quadricarinatus) provides insights into its immune adaptation and hypoxia tolerance.</title>
        <authorList>
            <person name="Liu Z."/>
            <person name="Zheng J."/>
            <person name="Li H."/>
            <person name="Fang K."/>
            <person name="Wang S."/>
            <person name="He J."/>
            <person name="Zhou D."/>
            <person name="Weng S."/>
            <person name="Chi M."/>
            <person name="Gu Z."/>
            <person name="He J."/>
            <person name="Li F."/>
            <person name="Wang M."/>
        </authorList>
    </citation>
    <scope>NUCLEOTIDE SEQUENCE [LARGE SCALE GENOMIC DNA]</scope>
    <source>
        <strain evidence="5">ZL_2023a</strain>
    </source>
</reference>
<evidence type="ECO:0000256" key="2">
    <source>
        <dbReference type="SAM" id="Coils"/>
    </source>
</evidence>
<feature type="compositionally biased region" description="Polar residues" evidence="3">
    <location>
        <begin position="283"/>
        <end position="294"/>
    </location>
</feature>
<feature type="domain" description="DH" evidence="4">
    <location>
        <begin position="528"/>
        <end position="716"/>
    </location>
</feature>
<feature type="compositionally biased region" description="Acidic residues" evidence="3">
    <location>
        <begin position="1020"/>
        <end position="1032"/>
    </location>
</feature>
<feature type="region of interest" description="Disordered" evidence="3">
    <location>
        <begin position="1013"/>
        <end position="1057"/>
    </location>
</feature>
<feature type="coiled-coil region" evidence="2">
    <location>
        <begin position="706"/>
        <end position="733"/>
    </location>
</feature>
<dbReference type="Gene3D" id="1.20.900.10">
    <property type="entry name" value="Dbl homology (DH) domain"/>
    <property type="match status" value="1"/>
</dbReference>
<dbReference type="Pfam" id="PF00621">
    <property type="entry name" value="RhoGEF"/>
    <property type="match status" value="1"/>
</dbReference>
<dbReference type="SMART" id="SM00325">
    <property type="entry name" value="RhoGEF"/>
    <property type="match status" value="1"/>
</dbReference>
<dbReference type="Pfam" id="PF19057">
    <property type="entry name" value="PH_19"/>
    <property type="match status" value="1"/>
</dbReference>
<evidence type="ECO:0000313" key="5">
    <source>
        <dbReference type="EMBL" id="KAK8749648.1"/>
    </source>
</evidence>
<evidence type="ECO:0000313" key="6">
    <source>
        <dbReference type="Proteomes" id="UP001445076"/>
    </source>
</evidence>
<feature type="region of interest" description="Disordered" evidence="3">
    <location>
        <begin position="163"/>
        <end position="203"/>
    </location>
</feature>